<accession>A0A328WUZ2</accession>
<sequence>MNVVISDEALNYLDDLIEILYKKEYFGFIESAEIYVTDIYDFIFQNIKDFPSKKTPIPLNNFGSNYIFYNSNSRTTWYIFFEQKGSNYLITNILNNHCEEAKWL</sequence>
<evidence type="ECO:0008006" key="3">
    <source>
        <dbReference type="Google" id="ProtNLM"/>
    </source>
</evidence>
<organism evidence="1 2">
    <name type="scientific">Flavobacterium lacus</name>
    <dbReference type="NCBI Taxonomy" id="1353778"/>
    <lineage>
        <taxon>Bacteria</taxon>
        <taxon>Pseudomonadati</taxon>
        <taxon>Bacteroidota</taxon>
        <taxon>Flavobacteriia</taxon>
        <taxon>Flavobacteriales</taxon>
        <taxon>Flavobacteriaceae</taxon>
        <taxon>Flavobacterium</taxon>
    </lineage>
</organism>
<dbReference type="EMBL" id="QLSV01000011">
    <property type="protein sequence ID" value="RAR47188.1"/>
    <property type="molecule type" value="Genomic_DNA"/>
</dbReference>
<proteinExistence type="predicted"/>
<dbReference type="OrthoDB" id="771059at2"/>
<reference evidence="1 2" key="1">
    <citation type="submission" date="2018-06" db="EMBL/GenBank/DDBJ databases">
        <title>Genomic Encyclopedia of Type Strains, Phase III (KMG-III): the genomes of soil and plant-associated and newly described type strains.</title>
        <authorList>
            <person name="Whitman W."/>
        </authorList>
    </citation>
    <scope>NUCLEOTIDE SEQUENCE [LARGE SCALE GENOMIC DNA]</scope>
    <source>
        <strain evidence="1 2">CGMCC 1.12504</strain>
    </source>
</reference>
<dbReference type="AlphaFoldDB" id="A0A328WUZ2"/>
<comment type="caution">
    <text evidence="1">The sequence shown here is derived from an EMBL/GenBank/DDBJ whole genome shotgun (WGS) entry which is preliminary data.</text>
</comment>
<protein>
    <recommendedName>
        <fullName evidence="3">Plasmid stabilization system protein ParE</fullName>
    </recommendedName>
</protein>
<name>A0A328WUZ2_9FLAO</name>
<dbReference type="Proteomes" id="UP000249518">
    <property type="component" value="Unassembled WGS sequence"/>
</dbReference>
<gene>
    <name evidence="1" type="ORF">B0I10_11198</name>
</gene>
<keyword evidence="2" id="KW-1185">Reference proteome</keyword>
<evidence type="ECO:0000313" key="2">
    <source>
        <dbReference type="Proteomes" id="UP000249518"/>
    </source>
</evidence>
<dbReference type="RefSeq" id="WP_112086676.1">
    <property type="nucleotide sequence ID" value="NZ_QLSV01000011.1"/>
</dbReference>
<evidence type="ECO:0000313" key="1">
    <source>
        <dbReference type="EMBL" id="RAR47188.1"/>
    </source>
</evidence>